<name>A0A8J3AUF9_9BURK</name>
<gene>
    <name evidence="1" type="ORF">GCM10008066_27290</name>
</gene>
<dbReference type="Proteomes" id="UP000642180">
    <property type="component" value="Unassembled WGS sequence"/>
</dbReference>
<dbReference type="AlphaFoldDB" id="A0A8J3AUF9"/>
<proteinExistence type="predicted"/>
<dbReference type="EMBL" id="BMDI01000003">
    <property type="protein sequence ID" value="GGI21083.1"/>
    <property type="molecule type" value="Genomic_DNA"/>
</dbReference>
<protein>
    <submittedName>
        <fullName evidence="1">Uncharacterized protein</fullName>
    </submittedName>
</protein>
<keyword evidence="2" id="KW-1185">Reference proteome</keyword>
<reference evidence="2" key="1">
    <citation type="journal article" date="2019" name="Int. J. Syst. Evol. Microbiol.">
        <title>The Global Catalogue of Microorganisms (GCM) 10K type strain sequencing project: providing services to taxonomists for standard genome sequencing and annotation.</title>
        <authorList>
            <consortium name="The Broad Institute Genomics Platform"/>
            <consortium name="The Broad Institute Genome Sequencing Center for Infectious Disease"/>
            <person name="Wu L."/>
            <person name="Ma J."/>
        </authorList>
    </citation>
    <scope>NUCLEOTIDE SEQUENCE [LARGE SCALE GENOMIC DNA]</scope>
    <source>
        <strain evidence="2">CCM 2767</strain>
    </source>
</reference>
<evidence type="ECO:0000313" key="2">
    <source>
        <dbReference type="Proteomes" id="UP000642180"/>
    </source>
</evidence>
<evidence type="ECO:0000313" key="1">
    <source>
        <dbReference type="EMBL" id="GGI21083.1"/>
    </source>
</evidence>
<accession>A0A8J3AUF9</accession>
<dbReference type="RefSeq" id="WP_188381942.1">
    <property type="nucleotide sequence ID" value="NZ_BMDI01000003.1"/>
</dbReference>
<organism evidence="1 2">
    <name type="scientific">Oxalicibacterium faecigallinarum</name>
    <dbReference type="NCBI Taxonomy" id="573741"/>
    <lineage>
        <taxon>Bacteria</taxon>
        <taxon>Pseudomonadati</taxon>
        <taxon>Pseudomonadota</taxon>
        <taxon>Betaproteobacteria</taxon>
        <taxon>Burkholderiales</taxon>
        <taxon>Oxalobacteraceae</taxon>
        <taxon>Oxalicibacterium</taxon>
    </lineage>
</organism>
<comment type="caution">
    <text evidence="1">The sequence shown here is derived from an EMBL/GenBank/DDBJ whole genome shotgun (WGS) entry which is preliminary data.</text>
</comment>
<sequence>MPRIHPHHCSDYLWFYARRLCHDMTPAQLAESDAFYASVLMQAGGLGAAW</sequence>